<gene>
    <name evidence="2" type="ORF">CLAFUR5_13993</name>
</gene>
<sequence length="179" mass="19103">MYILCKLLPFALVVTLLARTSTAAVQPVTFDGKLEASALALCLLFAPRGHSECSVSADNDDFNTGGSTTVSGVSITIPKNLQFQLPAAFLPFEEVAEGDYIGYEVLVIGNYVDDVPIADFVEMSELLLHTGSGQIKSLSHDGAITLQTGQVIRVNDPNAVYSAGYARKPEFTADDEARA</sequence>
<dbReference type="RefSeq" id="XP_047768649.1">
    <property type="nucleotide sequence ID" value="XM_047913141.1"/>
</dbReference>
<organism evidence="2 3">
    <name type="scientific">Passalora fulva</name>
    <name type="common">Tomato leaf mold</name>
    <name type="synonym">Cladosporium fulvum</name>
    <dbReference type="NCBI Taxonomy" id="5499"/>
    <lineage>
        <taxon>Eukaryota</taxon>
        <taxon>Fungi</taxon>
        <taxon>Dikarya</taxon>
        <taxon>Ascomycota</taxon>
        <taxon>Pezizomycotina</taxon>
        <taxon>Dothideomycetes</taxon>
        <taxon>Dothideomycetidae</taxon>
        <taxon>Mycosphaerellales</taxon>
        <taxon>Mycosphaerellaceae</taxon>
        <taxon>Fulvia</taxon>
    </lineage>
</organism>
<dbReference type="KEGG" id="ffu:CLAFUR5_13993"/>
<dbReference type="OrthoDB" id="2129641at2759"/>
<evidence type="ECO:0000313" key="2">
    <source>
        <dbReference type="EMBL" id="UJO24283.1"/>
    </source>
</evidence>
<dbReference type="EMBL" id="CP090174">
    <property type="protein sequence ID" value="UJO24283.1"/>
    <property type="molecule type" value="Genomic_DNA"/>
</dbReference>
<keyword evidence="1" id="KW-0732">Signal</keyword>
<feature type="signal peptide" evidence="1">
    <location>
        <begin position="1"/>
        <end position="23"/>
    </location>
</feature>
<accession>A0A9Q8PKT0</accession>
<name>A0A9Q8PKT0_PASFU</name>
<dbReference type="AlphaFoldDB" id="A0A9Q8PKT0"/>
<protein>
    <submittedName>
        <fullName evidence="2">Uncharacterized protein</fullName>
    </submittedName>
</protein>
<reference evidence="2" key="1">
    <citation type="submission" date="2021-12" db="EMBL/GenBank/DDBJ databases">
        <authorList>
            <person name="Zaccaron A."/>
            <person name="Stergiopoulos I."/>
        </authorList>
    </citation>
    <scope>NUCLEOTIDE SEQUENCE</scope>
    <source>
        <strain evidence="2">Race5_Kim</strain>
    </source>
</reference>
<evidence type="ECO:0000313" key="3">
    <source>
        <dbReference type="Proteomes" id="UP000756132"/>
    </source>
</evidence>
<keyword evidence="3" id="KW-1185">Reference proteome</keyword>
<dbReference type="Proteomes" id="UP000756132">
    <property type="component" value="Chromosome 12"/>
</dbReference>
<reference evidence="2" key="2">
    <citation type="journal article" date="2022" name="Microb. Genom.">
        <title>A chromosome-scale genome assembly of the tomato pathogen Cladosporium fulvum reveals a compartmentalized genome architecture and the presence of a dispensable chromosome.</title>
        <authorList>
            <person name="Zaccaron A.Z."/>
            <person name="Chen L.H."/>
            <person name="Samaras A."/>
            <person name="Stergiopoulos I."/>
        </authorList>
    </citation>
    <scope>NUCLEOTIDE SEQUENCE</scope>
    <source>
        <strain evidence="2">Race5_Kim</strain>
    </source>
</reference>
<feature type="chain" id="PRO_5040503098" evidence="1">
    <location>
        <begin position="24"/>
        <end position="179"/>
    </location>
</feature>
<proteinExistence type="predicted"/>
<evidence type="ECO:0000256" key="1">
    <source>
        <dbReference type="SAM" id="SignalP"/>
    </source>
</evidence>
<dbReference type="GeneID" id="71993871"/>